<sequence length="98" mass="10010">MYASSAALTAGAISAATHESCDTRFSGAQGIGSGIRGLLDDASASDAPPGKSQEGHPNHGDSMGDEQHDTARQITVSADIGLNKKSKTQLAQLARTSR</sequence>
<evidence type="ECO:0000256" key="1">
    <source>
        <dbReference type="SAM" id="MobiDB-lite"/>
    </source>
</evidence>
<dbReference type="EMBL" id="PQIB02000006">
    <property type="protein sequence ID" value="RLN12425.1"/>
    <property type="molecule type" value="Genomic_DNA"/>
</dbReference>
<gene>
    <name evidence="2" type="ORF">C2845_PM09G10150</name>
</gene>
<organism evidence="2 3">
    <name type="scientific">Panicum miliaceum</name>
    <name type="common">Proso millet</name>
    <name type="synonym">Broomcorn millet</name>
    <dbReference type="NCBI Taxonomy" id="4540"/>
    <lineage>
        <taxon>Eukaryota</taxon>
        <taxon>Viridiplantae</taxon>
        <taxon>Streptophyta</taxon>
        <taxon>Embryophyta</taxon>
        <taxon>Tracheophyta</taxon>
        <taxon>Spermatophyta</taxon>
        <taxon>Magnoliopsida</taxon>
        <taxon>Liliopsida</taxon>
        <taxon>Poales</taxon>
        <taxon>Poaceae</taxon>
        <taxon>PACMAD clade</taxon>
        <taxon>Panicoideae</taxon>
        <taxon>Panicodae</taxon>
        <taxon>Paniceae</taxon>
        <taxon>Panicinae</taxon>
        <taxon>Panicum</taxon>
        <taxon>Panicum sect. Panicum</taxon>
    </lineage>
</organism>
<feature type="compositionally biased region" description="Polar residues" evidence="1">
    <location>
        <begin position="88"/>
        <end position="98"/>
    </location>
</feature>
<name>A0A3L6S0K7_PANMI</name>
<reference evidence="3" key="1">
    <citation type="journal article" date="2019" name="Nat. Commun.">
        <title>The genome of broomcorn millet.</title>
        <authorList>
            <person name="Zou C."/>
            <person name="Miki D."/>
            <person name="Li D."/>
            <person name="Tang Q."/>
            <person name="Xiao L."/>
            <person name="Rajput S."/>
            <person name="Deng P."/>
            <person name="Jia W."/>
            <person name="Huang R."/>
            <person name="Zhang M."/>
            <person name="Sun Y."/>
            <person name="Hu J."/>
            <person name="Fu X."/>
            <person name="Schnable P.S."/>
            <person name="Li F."/>
            <person name="Zhang H."/>
            <person name="Feng B."/>
            <person name="Zhu X."/>
            <person name="Liu R."/>
            <person name="Schnable J.C."/>
            <person name="Zhu J.-K."/>
            <person name="Zhang H."/>
        </authorList>
    </citation>
    <scope>NUCLEOTIDE SEQUENCE [LARGE SCALE GENOMIC DNA]</scope>
</reference>
<evidence type="ECO:0000313" key="3">
    <source>
        <dbReference type="Proteomes" id="UP000275267"/>
    </source>
</evidence>
<protein>
    <submittedName>
        <fullName evidence="2">Uncharacterized protein</fullName>
    </submittedName>
</protein>
<comment type="caution">
    <text evidence="2">The sequence shown here is derived from an EMBL/GenBank/DDBJ whole genome shotgun (WGS) entry which is preliminary data.</text>
</comment>
<evidence type="ECO:0000313" key="2">
    <source>
        <dbReference type="EMBL" id="RLN12425.1"/>
    </source>
</evidence>
<dbReference type="Proteomes" id="UP000275267">
    <property type="component" value="Unassembled WGS sequence"/>
</dbReference>
<proteinExistence type="predicted"/>
<feature type="region of interest" description="Disordered" evidence="1">
    <location>
        <begin position="35"/>
        <end position="98"/>
    </location>
</feature>
<dbReference type="AlphaFoldDB" id="A0A3L6S0K7"/>
<keyword evidence="3" id="KW-1185">Reference proteome</keyword>
<accession>A0A3L6S0K7</accession>